<reference evidence="1 2" key="1">
    <citation type="journal article" date="2015" name="Nature">
        <title>rRNA introns, odd ribosomes, and small enigmatic genomes across a large radiation of phyla.</title>
        <authorList>
            <person name="Brown C.T."/>
            <person name="Hug L.A."/>
            <person name="Thomas B.C."/>
            <person name="Sharon I."/>
            <person name="Castelle C.J."/>
            <person name="Singh A."/>
            <person name="Wilkins M.J."/>
            <person name="Williams K.H."/>
            <person name="Banfield J.F."/>
        </authorList>
    </citation>
    <scope>NUCLEOTIDE SEQUENCE [LARGE SCALE GENOMIC DNA]</scope>
</reference>
<evidence type="ECO:0000313" key="1">
    <source>
        <dbReference type="EMBL" id="KKU47546.1"/>
    </source>
</evidence>
<protein>
    <submittedName>
        <fullName evidence="1">Uncharacterized protein</fullName>
    </submittedName>
</protein>
<comment type="caution">
    <text evidence="1">The sequence shown here is derived from an EMBL/GenBank/DDBJ whole genome shotgun (WGS) entry which is preliminary data.</text>
</comment>
<sequence length="156" mass="18703">MRDSESDVRLISGGESLVIEPQDGQAVIARAEKIFKEIDADFRKWELDRHGKRTDTILVDVYELVSDAVFLDMFSCISLEWDKLVMTQSQVIWFCRKYPKWIRRIHPTLFLMDEFDDYYIASIRYYRPDLHAGVFHFSYDYNWKSKYPPRIVVPHR</sequence>
<dbReference type="Proteomes" id="UP000034831">
    <property type="component" value="Unassembled WGS sequence"/>
</dbReference>
<name>A0A0G1QRC2_9BACT</name>
<dbReference type="AlphaFoldDB" id="A0A0G1QRC2"/>
<evidence type="ECO:0000313" key="2">
    <source>
        <dbReference type="Proteomes" id="UP000034831"/>
    </source>
</evidence>
<organism evidence="1 2">
    <name type="scientific">Candidatus Woesebacteria bacterium GW2011_GWF2_46_8</name>
    <dbReference type="NCBI Taxonomy" id="1618604"/>
    <lineage>
        <taxon>Bacteria</taxon>
        <taxon>Candidatus Woeseibacteriota</taxon>
    </lineage>
</organism>
<accession>A0A0G1QRC2</accession>
<dbReference type="EMBL" id="LCNC01000034">
    <property type="protein sequence ID" value="KKU47546.1"/>
    <property type="molecule type" value="Genomic_DNA"/>
</dbReference>
<gene>
    <name evidence="1" type="ORF">UX67_C0034G0011</name>
</gene>
<proteinExistence type="predicted"/>